<dbReference type="PANTHER" id="PTHR43856:SF1">
    <property type="entry name" value="MITOCHONDRIAL CARDIOLIPIN HYDROLASE"/>
    <property type="match status" value="1"/>
</dbReference>
<feature type="chain" id="PRO_5045827908" description="phospholipase D" evidence="7">
    <location>
        <begin position="22"/>
        <end position="763"/>
    </location>
</feature>
<keyword evidence="5" id="KW-0442">Lipid degradation</keyword>
<dbReference type="EC" id="3.1.4.4" evidence="3"/>
<comment type="catalytic activity">
    <reaction evidence="1">
        <text>a 1,2-diacyl-sn-glycero-3-phosphocholine + H2O = a 1,2-diacyl-sn-glycero-3-phosphate + choline + H(+)</text>
        <dbReference type="Rhea" id="RHEA:14445"/>
        <dbReference type="ChEBI" id="CHEBI:15354"/>
        <dbReference type="ChEBI" id="CHEBI:15377"/>
        <dbReference type="ChEBI" id="CHEBI:15378"/>
        <dbReference type="ChEBI" id="CHEBI:57643"/>
        <dbReference type="ChEBI" id="CHEBI:58608"/>
        <dbReference type="EC" id="3.1.4.4"/>
    </reaction>
</comment>
<evidence type="ECO:0000256" key="1">
    <source>
        <dbReference type="ARBA" id="ARBA00000798"/>
    </source>
</evidence>
<sequence length="763" mass="80978">MKKFTLLTLLCLGVTLPAARAQTAITIAAARAQAPAFNQSGATVTVRGVVTNGAELGVIRYLQDGTGGIAAYSPGMSNVRPGDSLIVTGVMKDYRGLLEFDPVTSFAVLAGNRPLPTPVPFPATGLTAAFAEQYEGQLVRLNNVTSITTTAGGPVSAFSSTTYRINNNAALTAYINAASTGADGLIGKPAPTGVFDAIGIMSQFTNTAPGTTGYQLLPRRYTDFQQGNTPNLLTTPLPTNISTSGFTVSFVTQNSGSTKLEYGTAATGPFLAVTNAAIVTQHSLAISGLQPATIYHVKASSTNAVGLSESRVVPMITASLSSGKMRSYFTNPVNTALALPGNNAVYLPNGAIADTIARYINKATQTLDISIYNWNSPVILAAVNAAHARGVAVRILFEGTNTNASVQNLTATVPRLARNTTMNIMHNKFVIIDANSANPNIPWVWTGSTNWTPAQLSTDRNNSIAIQDQSLARVYTVEMNEMWGGGTAATAVFGSRKSDNTPHYLNIGGKTVESWFSPTDNVNGRLIEAIQTADNDLHIATMLITQSDIGRAIRDQVALRNIAGCSEVLVDDTTSSAASGGIFRTIKTSLGTRIMVNNVAGIMHHKYAIMDAGAAASDPQVFVGSHNWSLSANTENDENTLIVHDAKIVNTYYQEFYRRITDQNRGITPCSLVLSNRKATVQQSSIQIYPNPTSGKFQLRTEAAKSRTATITLRDATGRVVLTQTQPLNGQDVSVDATALRAGLYLVQIVTPESTQVSRVVVE</sequence>
<keyword evidence="10" id="KW-1185">Reference proteome</keyword>
<dbReference type="Gene3D" id="3.30.870.10">
    <property type="entry name" value="Endonuclease Chain A"/>
    <property type="match status" value="2"/>
</dbReference>
<dbReference type="EMBL" id="BAABDH010000013">
    <property type="protein sequence ID" value="GAA3922836.1"/>
    <property type="molecule type" value="Genomic_DNA"/>
</dbReference>
<feature type="domain" description="PLD phosphodiesterase" evidence="8">
    <location>
        <begin position="599"/>
        <end position="632"/>
    </location>
</feature>
<dbReference type="InterPro" id="IPR026444">
    <property type="entry name" value="Secre_tail"/>
</dbReference>
<evidence type="ECO:0000256" key="2">
    <source>
        <dbReference type="ARBA" id="ARBA00008664"/>
    </source>
</evidence>
<comment type="caution">
    <text evidence="9">The sequence shown here is derived from an EMBL/GenBank/DDBJ whole genome shotgun (WGS) entry which is preliminary data.</text>
</comment>
<feature type="domain" description="PLD phosphodiesterase" evidence="8">
    <location>
        <begin position="421"/>
        <end position="455"/>
    </location>
</feature>
<evidence type="ECO:0000256" key="4">
    <source>
        <dbReference type="ARBA" id="ARBA00022801"/>
    </source>
</evidence>
<dbReference type="InterPro" id="IPR001736">
    <property type="entry name" value="PLipase_D/transphosphatidylase"/>
</dbReference>
<evidence type="ECO:0000256" key="7">
    <source>
        <dbReference type="SAM" id="SignalP"/>
    </source>
</evidence>
<dbReference type="CDD" id="cd04486">
    <property type="entry name" value="YhcR_OBF_like"/>
    <property type="match status" value="1"/>
</dbReference>
<dbReference type="NCBIfam" id="TIGR04183">
    <property type="entry name" value="Por_Secre_tail"/>
    <property type="match status" value="1"/>
</dbReference>
<dbReference type="SMART" id="SM00155">
    <property type="entry name" value="PLDc"/>
    <property type="match status" value="2"/>
</dbReference>
<keyword evidence="4" id="KW-0378">Hydrolase</keyword>
<dbReference type="PROSITE" id="PS50035">
    <property type="entry name" value="PLD"/>
    <property type="match status" value="2"/>
</dbReference>
<dbReference type="SUPFAM" id="SSF56024">
    <property type="entry name" value="Phospholipase D/nuclease"/>
    <property type="match status" value="2"/>
</dbReference>
<evidence type="ECO:0000256" key="5">
    <source>
        <dbReference type="ARBA" id="ARBA00022963"/>
    </source>
</evidence>
<proteinExistence type="inferred from homology"/>
<accession>A0ABP7MGU9</accession>
<dbReference type="Proteomes" id="UP001499909">
    <property type="component" value="Unassembled WGS sequence"/>
</dbReference>
<dbReference type="Pfam" id="PF18962">
    <property type="entry name" value="Por_Secre_tail"/>
    <property type="match status" value="1"/>
</dbReference>
<dbReference type="InterPro" id="IPR025202">
    <property type="entry name" value="PLD-like_dom"/>
</dbReference>
<dbReference type="RefSeq" id="WP_345109947.1">
    <property type="nucleotide sequence ID" value="NZ_BAABDH010000013.1"/>
</dbReference>
<dbReference type="Pfam" id="PF13091">
    <property type="entry name" value="PLDc_2"/>
    <property type="match status" value="2"/>
</dbReference>
<evidence type="ECO:0000256" key="6">
    <source>
        <dbReference type="ARBA" id="ARBA00023098"/>
    </source>
</evidence>
<comment type="similarity">
    <text evidence="2">Belongs to the phospholipase D family.</text>
</comment>
<protein>
    <recommendedName>
        <fullName evidence="3">phospholipase D</fullName>
        <ecNumber evidence="3">3.1.4.4</ecNumber>
    </recommendedName>
</protein>
<dbReference type="PANTHER" id="PTHR43856">
    <property type="entry name" value="CARDIOLIPIN HYDROLASE"/>
    <property type="match status" value="1"/>
</dbReference>
<organism evidence="9 10">
    <name type="scientific">Hymenobacter algoricola</name>
    <dbReference type="NCBI Taxonomy" id="486267"/>
    <lineage>
        <taxon>Bacteria</taxon>
        <taxon>Pseudomonadati</taxon>
        <taxon>Bacteroidota</taxon>
        <taxon>Cytophagia</taxon>
        <taxon>Cytophagales</taxon>
        <taxon>Hymenobacteraceae</taxon>
        <taxon>Hymenobacter</taxon>
    </lineage>
</organism>
<evidence type="ECO:0000259" key="8">
    <source>
        <dbReference type="PROSITE" id="PS50035"/>
    </source>
</evidence>
<evidence type="ECO:0000256" key="3">
    <source>
        <dbReference type="ARBA" id="ARBA00012027"/>
    </source>
</evidence>
<gene>
    <name evidence="9" type="ORF">GCM10022406_06220</name>
</gene>
<feature type="signal peptide" evidence="7">
    <location>
        <begin position="1"/>
        <end position="21"/>
    </location>
</feature>
<keyword evidence="7" id="KW-0732">Signal</keyword>
<name>A0ABP7MGU9_9BACT</name>
<evidence type="ECO:0000313" key="9">
    <source>
        <dbReference type="EMBL" id="GAA3922836.1"/>
    </source>
</evidence>
<dbReference type="InterPro" id="IPR051406">
    <property type="entry name" value="PLD_domain"/>
</dbReference>
<evidence type="ECO:0000313" key="10">
    <source>
        <dbReference type="Proteomes" id="UP001499909"/>
    </source>
</evidence>
<reference evidence="10" key="1">
    <citation type="journal article" date="2019" name="Int. J. Syst. Evol. Microbiol.">
        <title>The Global Catalogue of Microorganisms (GCM) 10K type strain sequencing project: providing services to taxonomists for standard genome sequencing and annotation.</title>
        <authorList>
            <consortium name="The Broad Institute Genomics Platform"/>
            <consortium name="The Broad Institute Genome Sequencing Center for Infectious Disease"/>
            <person name="Wu L."/>
            <person name="Ma J."/>
        </authorList>
    </citation>
    <scope>NUCLEOTIDE SEQUENCE [LARGE SCALE GENOMIC DNA]</scope>
    <source>
        <strain evidence="10">JCM 17214</strain>
    </source>
</reference>
<keyword evidence="6" id="KW-0443">Lipid metabolism</keyword>